<evidence type="ECO:0000313" key="4">
    <source>
        <dbReference type="EMBL" id="MFC4389004.1"/>
    </source>
</evidence>
<feature type="transmembrane region" description="Helical" evidence="2">
    <location>
        <begin position="7"/>
        <end position="26"/>
    </location>
</feature>
<feature type="transmembrane region" description="Helical" evidence="2">
    <location>
        <begin position="38"/>
        <end position="55"/>
    </location>
</feature>
<feature type="transmembrane region" description="Helical" evidence="2">
    <location>
        <begin position="608"/>
        <end position="626"/>
    </location>
</feature>
<gene>
    <name evidence="4" type="ORF">ACFOZ1_14470</name>
</gene>
<dbReference type="InterPro" id="IPR025403">
    <property type="entry name" value="TgpA-like_C"/>
</dbReference>
<dbReference type="Proteomes" id="UP001595880">
    <property type="component" value="Unassembled WGS sequence"/>
</dbReference>
<dbReference type="InterPro" id="IPR038765">
    <property type="entry name" value="Papain-like_cys_pep_sf"/>
</dbReference>
<dbReference type="PANTHER" id="PTHR42736">
    <property type="entry name" value="PROTEIN-GLUTAMINE GAMMA-GLUTAMYLTRANSFERASE"/>
    <property type="match status" value="1"/>
</dbReference>
<feature type="domain" description="Transglutaminase-like" evidence="3">
    <location>
        <begin position="468"/>
        <end position="546"/>
    </location>
</feature>
<evidence type="ECO:0000256" key="2">
    <source>
        <dbReference type="SAM" id="Phobius"/>
    </source>
</evidence>
<name>A0ABV8VXW7_9BACI</name>
<feature type="compositionally biased region" description="Acidic residues" evidence="1">
    <location>
        <begin position="563"/>
        <end position="592"/>
    </location>
</feature>
<protein>
    <submittedName>
        <fullName evidence="4">DUF4129 domain-containing transglutaminase family protein</fullName>
    </submittedName>
</protein>
<feature type="transmembrane region" description="Helical" evidence="2">
    <location>
        <begin position="62"/>
        <end position="78"/>
    </location>
</feature>
<reference evidence="5" key="1">
    <citation type="journal article" date="2019" name="Int. J. Syst. Evol. Microbiol.">
        <title>The Global Catalogue of Microorganisms (GCM) 10K type strain sequencing project: providing services to taxonomists for standard genome sequencing and annotation.</title>
        <authorList>
            <consortium name="The Broad Institute Genomics Platform"/>
            <consortium name="The Broad Institute Genome Sequencing Center for Infectious Disease"/>
            <person name="Wu L."/>
            <person name="Ma J."/>
        </authorList>
    </citation>
    <scope>NUCLEOTIDE SEQUENCE [LARGE SCALE GENOMIC DNA]</scope>
    <source>
        <strain evidence="5">KACC 14058</strain>
    </source>
</reference>
<sequence>MKKSHRFQLPSFLVLFAGFLLFWEWLRPLEQITDTGSSYLFVLYAFISFFVSYFVSNGWLKFLLKGSALLLVMDYVFLHDPFLSAEWLTQVSMEVSYNSNMLLNANWNELSPFFRSFLFLLLIWVISYLLHYWFVIANRFFLFVFLTIFYLAILDTFTVYDATIAIVRALIISLLALGLNHFYRMHRSSDYQPKYMSIWMSAVLFIVMIASVLGYYGPKMDPKWPDPVPFIESAAGHVGFGEGTVKKVGYGENDETLGGSFVADDTLVFEAIAKERLYWRIESKDVYTGKGWEKSRPFEFEPVIDNMIQFQTFDPASVDIFSSSVSVEYAEGSRLDKVPFPYGTTSIAPPETIALYQDFYSGMVEYEMGEQQYQPYFTMEYNRPSFSIDQLKNTSNEDPSEITEQYLQLPETLPDRVSQLAEEVVANLDNRLDKVEAIESYFSLNGYVYQTENIATPSGEEDYVDQFLFETMVGYCDNFSTSMVVLLRTLDIPARWVKGFTGGEVQIGEANLPSGYQMYEVTNNNAHSWVEVYFPEVGWVPFEPTRGFDNLTTFHEETLADVDQPELEEESTPEVEEQEEIEEEVTQEESEETNTQANDGNFMKVLKILGWIASGILVLSVIFIIIKRKDIHNWYLKRKWEKIKQKQDLNVSYHFLLAVLAKKGLKRASNETLRTYARAVDEKLGLKAMTELTNIYEQYVYSNKKAEWNEEQVSKLFHEMFEQVLA</sequence>
<dbReference type="InterPro" id="IPR052901">
    <property type="entry name" value="Bact_TGase-like"/>
</dbReference>
<feature type="region of interest" description="Disordered" evidence="1">
    <location>
        <begin position="563"/>
        <end position="595"/>
    </location>
</feature>
<comment type="caution">
    <text evidence="4">The sequence shown here is derived from an EMBL/GenBank/DDBJ whole genome shotgun (WGS) entry which is preliminary data.</text>
</comment>
<evidence type="ECO:0000256" key="1">
    <source>
        <dbReference type="SAM" id="MobiDB-lite"/>
    </source>
</evidence>
<accession>A0ABV8VXW7</accession>
<keyword evidence="2" id="KW-1133">Transmembrane helix</keyword>
<feature type="transmembrane region" description="Helical" evidence="2">
    <location>
        <begin position="140"/>
        <end position="160"/>
    </location>
</feature>
<proteinExistence type="predicted"/>
<dbReference type="Gene3D" id="3.10.620.30">
    <property type="match status" value="1"/>
</dbReference>
<evidence type="ECO:0000259" key="3">
    <source>
        <dbReference type="SMART" id="SM00460"/>
    </source>
</evidence>
<dbReference type="EMBL" id="JBHSDV010000005">
    <property type="protein sequence ID" value="MFC4389004.1"/>
    <property type="molecule type" value="Genomic_DNA"/>
</dbReference>
<keyword evidence="5" id="KW-1185">Reference proteome</keyword>
<dbReference type="Pfam" id="PF13559">
    <property type="entry name" value="DUF4129"/>
    <property type="match status" value="1"/>
</dbReference>
<dbReference type="PANTHER" id="PTHR42736:SF1">
    <property type="entry name" value="PROTEIN-GLUTAMINE GAMMA-GLUTAMYLTRANSFERASE"/>
    <property type="match status" value="1"/>
</dbReference>
<dbReference type="SMART" id="SM00460">
    <property type="entry name" value="TGc"/>
    <property type="match status" value="1"/>
</dbReference>
<dbReference type="SUPFAM" id="SSF54001">
    <property type="entry name" value="Cysteine proteinases"/>
    <property type="match status" value="1"/>
</dbReference>
<feature type="transmembrane region" description="Helical" evidence="2">
    <location>
        <begin position="166"/>
        <end position="183"/>
    </location>
</feature>
<dbReference type="Pfam" id="PF01841">
    <property type="entry name" value="Transglut_core"/>
    <property type="match status" value="1"/>
</dbReference>
<keyword evidence="2" id="KW-0812">Transmembrane</keyword>
<keyword evidence="2" id="KW-0472">Membrane</keyword>
<feature type="transmembrane region" description="Helical" evidence="2">
    <location>
        <begin position="195"/>
        <end position="216"/>
    </location>
</feature>
<dbReference type="InterPro" id="IPR002931">
    <property type="entry name" value="Transglutaminase-like"/>
</dbReference>
<dbReference type="RefSeq" id="WP_390200435.1">
    <property type="nucleotide sequence ID" value="NZ_JBHSDV010000005.1"/>
</dbReference>
<feature type="transmembrane region" description="Helical" evidence="2">
    <location>
        <begin position="113"/>
        <end position="133"/>
    </location>
</feature>
<evidence type="ECO:0000313" key="5">
    <source>
        <dbReference type="Proteomes" id="UP001595880"/>
    </source>
</evidence>
<organism evidence="4 5">
    <name type="scientific">Gracilibacillus marinus</name>
    <dbReference type="NCBI Taxonomy" id="630535"/>
    <lineage>
        <taxon>Bacteria</taxon>
        <taxon>Bacillati</taxon>
        <taxon>Bacillota</taxon>
        <taxon>Bacilli</taxon>
        <taxon>Bacillales</taxon>
        <taxon>Bacillaceae</taxon>
        <taxon>Gracilibacillus</taxon>
    </lineage>
</organism>